<gene>
    <name evidence="3" type="ORF">LuPra_05812</name>
</gene>
<accession>A0A143PV22</accession>
<reference evidence="3 4" key="1">
    <citation type="journal article" date="2016" name="Genome Announc.">
        <title>First Complete Genome Sequence of a Subdivision 6 Acidobacterium Strain.</title>
        <authorList>
            <person name="Huang S."/>
            <person name="Vieira S."/>
            <person name="Bunk B."/>
            <person name="Riedel T."/>
            <person name="Sproer C."/>
            <person name="Overmann J."/>
        </authorList>
    </citation>
    <scope>NUCLEOTIDE SEQUENCE [LARGE SCALE GENOMIC DNA]</scope>
    <source>
        <strain evidence="4">DSM 100886 HEG_-6_39</strain>
    </source>
</reference>
<organism evidence="3 4">
    <name type="scientific">Luteitalea pratensis</name>
    <dbReference type="NCBI Taxonomy" id="1855912"/>
    <lineage>
        <taxon>Bacteria</taxon>
        <taxon>Pseudomonadati</taxon>
        <taxon>Acidobacteriota</taxon>
        <taxon>Vicinamibacteria</taxon>
        <taxon>Vicinamibacterales</taxon>
        <taxon>Vicinamibacteraceae</taxon>
        <taxon>Luteitalea</taxon>
    </lineage>
</organism>
<feature type="compositionally biased region" description="Pro residues" evidence="1">
    <location>
        <begin position="52"/>
        <end position="61"/>
    </location>
</feature>
<dbReference type="AlphaFoldDB" id="A0A143PV22"/>
<sequence precursor="true">MRRAPVGLALPALMLLAATACGPRSETPPSEKTAAAPAATPAASGTEASVNPAPPETPPAGAPGATTPAAAGSTDNAVAGSPAAAARPPGAPPPPIAPASNEGRGTVGAASTARTAEAAPAPPRPAPLRMVTVPADTSLRVSLVTAVASDTSAVEDKVTGSIVRDVIVDGEPVIPAGSRVHGEVTLAQPSAKVKGRAALTLRFHTVTIGSRSYDIAAAPIRREAEGTKKKDARDIGIGAGAGAVIGGIIGGGKGAAIGAGVGGGAGATKVLVTKGAEVRLPSGTIVTTHLGSPLVVEMPRAAR</sequence>
<dbReference type="EMBL" id="CP015136">
    <property type="protein sequence ID" value="AMY12535.1"/>
    <property type="molecule type" value="Genomic_DNA"/>
</dbReference>
<evidence type="ECO:0000256" key="1">
    <source>
        <dbReference type="SAM" id="MobiDB-lite"/>
    </source>
</evidence>
<dbReference type="STRING" id="1855912.LuPra_05812"/>
<dbReference type="RefSeq" id="WP_110173983.1">
    <property type="nucleotide sequence ID" value="NZ_CP015136.1"/>
</dbReference>
<feature type="compositionally biased region" description="Low complexity" evidence="1">
    <location>
        <begin position="79"/>
        <end position="88"/>
    </location>
</feature>
<keyword evidence="2" id="KW-0732">Signal</keyword>
<feature type="compositionally biased region" description="Low complexity" evidence="1">
    <location>
        <begin position="109"/>
        <end position="119"/>
    </location>
</feature>
<feature type="signal peptide" evidence="2">
    <location>
        <begin position="1"/>
        <end position="20"/>
    </location>
</feature>
<proteinExistence type="predicted"/>
<evidence type="ECO:0000313" key="3">
    <source>
        <dbReference type="EMBL" id="AMY12535.1"/>
    </source>
</evidence>
<feature type="chain" id="PRO_5007512017" evidence="2">
    <location>
        <begin position="21"/>
        <end position="303"/>
    </location>
</feature>
<dbReference type="OrthoDB" id="122805at2"/>
<keyword evidence="4" id="KW-1185">Reference proteome</keyword>
<dbReference type="PROSITE" id="PS51257">
    <property type="entry name" value="PROKAR_LIPOPROTEIN"/>
    <property type="match status" value="1"/>
</dbReference>
<protein>
    <submittedName>
        <fullName evidence="3">Uncharacterized protein</fullName>
    </submittedName>
</protein>
<evidence type="ECO:0000256" key="2">
    <source>
        <dbReference type="SAM" id="SignalP"/>
    </source>
</evidence>
<evidence type="ECO:0000313" key="4">
    <source>
        <dbReference type="Proteomes" id="UP000076079"/>
    </source>
</evidence>
<reference evidence="4" key="2">
    <citation type="submission" date="2016-04" db="EMBL/GenBank/DDBJ databases">
        <title>First Complete Genome Sequence of a Subdivision 6 Acidobacterium.</title>
        <authorList>
            <person name="Huang S."/>
            <person name="Vieira S."/>
            <person name="Bunk B."/>
            <person name="Riedel T."/>
            <person name="Sproeer C."/>
            <person name="Overmann J."/>
        </authorList>
    </citation>
    <scope>NUCLEOTIDE SEQUENCE [LARGE SCALE GENOMIC DNA]</scope>
    <source>
        <strain evidence="4">DSM 100886 HEG_-6_39</strain>
    </source>
</reference>
<feature type="region of interest" description="Disordered" evidence="1">
    <location>
        <begin position="22"/>
        <end position="128"/>
    </location>
</feature>
<name>A0A143PV22_LUTPR</name>
<feature type="compositionally biased region" description="Low complexity" evidence="1">
    <location>
        <begin position="62"/>
        <end position="72"/>
    </location>
</feature>
<dbReference type="KEGG" id="abac:LuPra_05812"/>
<feature type="compositionally biased region" description="Low complexity" evidence="1">
    <location>
        <begin position="27"/>
        <end position="49"/>
    </location>
</feature>
<dbReference type="Proteomes" id="UP000076079">
    <property type="component" value="Chromosome"/>
</dbReference>